<name>A0A2M7G2K6_9BACT</name>
<comment type="caution">
    <text evidence="2">The sequence shown here is derived from an EMBL/GenBank/DDBJ whole genome shotgun (WGS) entry which is preliminary data.</text>
</comment>
<accession>A0A2M7G2K6</accession>
<proteinExistence type="predicted"/>
<evidence type="ECO:0000313" key="3">
    <source>
        <dbReference type="Proteomes" id="UP000231019"/>
    </source>
</evidence>
<evidence type="ECO:0000256" key="1">
    <source>
        <dbReference type="SAM" id="SignalP"/>
    </source>
</evidence>
<reference evidence="2 3" key="1">
    <citation type="submission" date="2017-09" db="EMBL/GenBank/DDBJ databases">
        <title>Depth-based differentiation of microbial function through sediment-hosted aquifers and enrichment of novel symbionts in the deep terrestrial subsurface.</title>
        <authorList>
            <person name="Probst A.J."/>
            <person name="Ladd B."/>
            <person name="Jarett J.K."/>
            <person name="Geller-Mcgrath D.E."/>
            <person name="Sieber C.M."/>
            <person name="Emerson J.B."/>
            <person name="Anantharaman K."/>
            <person name="Thomas B.C."/>
            <person name="Malmstrom R."/>
            <person name="Stieglmeier M."/>
            <person name="Klingl A."/>
            <person name="Woyke T."/>
            <person name="Ryan C.M."/>
            <person name="Banfield J.F."/>
        </authorList>
    </citation>
    <scope>NUCLEOTIDE SEQUENCE [LARGE SCALE GENOMIC DNA]</scope>
    <source>
        <strain evidence="2">CG17_big_fil_post_rev_8_21_14_2_50_48_46</strain>
    </source>
</reference>
<gene>
    <name evidence="2" type="ORF">COW36_15030</name>
</gene>
<dbReference type="AlphaFoldDB" id="A0A2M7G2K6"/>
<dbReference type="EMBL" id="PFFQ01000041">
    <property type="protein sequence ID" value="PIW16023.1"/>
    <property type="molecule type" value="Genomic_DNA"/>
</dbReference>
<sequence length="348" mass="39442">MRVIKIHTLMNHLKWGVGFLFCFAPVCAAPVLAQEPLFSDALILSIDDGVLDRDEYRQLKQHYFQNSALPGEEQRLSKHFFKFISKHKQFIKINYGFYKGSQQNPVRLDFVFAPNYTENDQVPGKTWQEVLSHISQNDTLTETQQDSYRCGAAALLGARFLLKQDFASAFELLRVPLQAPRPTYREMHLAQEQLYNYANTDGSPGLVSAVRYVVYSDGRIAKPVSEGEIQRGADLLQLNLEPLIGSTRSTLYRRKDVVLRFWRKNPQAVLLIGVYLDEKSGEIYPPSKSKVQNHFILVFRQNSNVFLVNSGVSDNGGGKAIRQLNSTELNAFVFSTQATLQGATLRSE</sequence>
<evidence type="ECO:0000313" key="2">
    <source>
        <dbReference type="EMBL" id="PIW16023.1"/>
    </source>
</evidence>
<keyword evidence="1" id="KW-0732">Signal</keyword>
<feature type="signal peptide" evidence="1">
    <location>
        <begin position="1"/>
        <end position="28"/>
    </location>
</feature>
<evidence type="ECO:0008006" key="4">
    <source>
        <dbReference type="Google" id="ProtNLM"/>
    </source>
</evidence>
<dbReference type="Proteomes" id="UP000231019">
    <property type="component" value="Unassembled WGS sequence"/>
</dbReference>
<feature type="chain" id="PRO_5014844258" description="Peptidase C39-like domain-containing protein" evidence="1">
    <location>
        <begin position="29"/>
        <end position="348"/>
    </location>
</feature>
<protein>
    <recommendedName>
        <fullName evidence="4">Peptidase C39-like domain-containing protein</fullName>
    </recommendedName>
</protein>
<organism evidence="2 3">
    <name type="scientific">bacterium (Candidatus Blackallbacteria) CG17_big_fil_post_rev_8_21_14_2_50_48_46</name>
    <dbReference type="NCBI Taxonomy" id="2014261"/>
    <lineage>
        <taxon>Bacteria</taxon>
        <taxon>Candidatus Blackallbacteria</taxon>
    </lineage>
</organism>